<evidence type="ECO:0000313" key="1">
    <source>
        <dbReference type="EMBL" id="GIY67430.1"/>
    </source>
</evidence>
<dbReference type="Proteomes" id="UP001054945">
    <property type="component" value="Unassembled WGS sequence"/>
</dbReference>
<reference evidence="1 2" key="1">
    <citation type="submission" date="2021-06" db="EMBL/GenBank/DDBJ databases">
        <title>Caerostris extrusa draft genome.</title>
        <authorList>
            <person name="Kono N."/>
            <person name="Arakawa K."/>
        </authorList>
    </citation>
    <scope>NUCLEOTIDE SEQUENCE [LARGE SCALE GENOMIC DNA]</scope>
</reference>
<dbReference type="EMBL" id="BPLR01014237">
    <property type="protein sequence ID" value="GIY67430.1"/>
    <property type="molecule type" value="Genomic_DNA"/>
</dbReference>
<sequence length="98" mass="11392">MSARNGRWKSAAEELLGIVNQPRPFKNMLVELLELVHRFLREKGKVTDQDMIEVFFALILLRHIYELTESENVAKLVEHPQISIMHISLDDSLAEYIC</sequence>
<accession>A0AAV4VBS6</accession>
<name>A0AAV4VBS6_CAEEX</name>
<proteinExistence type="predicted"/>
<dbReference type="AlphaFoldDB" id="A0AAV4VBS6"/>
<protein>
    <submittedName>
        <fullName evidence="1">Uncharacterized protein</fullName>
    </submittedName>
</protein>
<gene>
    <name evidence="1" type="ORF">CEXT_686531</name>
</gene>
<comment type="caution">
    <text evidence="1">The sequence shown here is derived from an EMBL/GenBank/DDBJ whole genome shotgun (WGS) entry which is preliminary data.</text>
</comment>
<evidence type="ECO:0000313" key="2">
    <source>
        <dbReference type="Proteomes" id="UP001054945"/>
    </source>
</evidence>
<organism evidence="1 2">
    <name type="scientific">Caerostris extrusa</name>
    <name type="common">Bark spider</name>
    <name type="synonym">Caerostris bankana</name>
    <dbReference type="NCBI Taxonomy" id="172846"/>
    <lineage>
        <taxon>Eukaryota</taxon>
        <taxon>Metazoa</taxon>
        <taxon>Ecdysozoa</taxon>
        <taxon>Arthropoda</taxon>
        <taxon>Chelicerata</taxon>
        <taxon>Arachnida</taxon>
        <taxon>Araneae</taxon>
        <taxon>Araneomorphae</taxon>
        <taxon>Entelegynae</taxon>
        <taxon>Araneoidea</taxon>
        <taxon>Araneidae</taxon>
        <taxon>Caerostris</taxon>
    </lineage>
</organism>
<keyword evidence="2" id="KW-1185">Reference proteome</keyword>